<dbReference type="Gene3D" id="1.20.1200.10">
    <property type="entry name" value="Cobalamin adenosyltransferase-like"/>
    <property type="match status" value="1"/>
</dbReference>
<dbReference type="GO" id="GO:0005524">
    <property type="term" value="F:ATP binding"/>
    <property type="evidence" value="ECO:0007669"/>
    <property type="project" value="UniProtKB-UniRule"/>
</dbReference>
<feature type="domain" description="Cobalamin adenosyltransferase-like" evidence="5">
    <location>
        <begin position="30"/>
        <end position="157"/>
    </location>
</feature>
<keyword evidence="1 4" id="KW-0808">Transferase</keyword>
<dbReference type="InterPro" id="IPR029499">
    <property type="entry name" value="PduO-typ"/>
</dbReference>
<dbReference type="InterPro" id="IPR016030">
    <property type="entry name" value="CblAdoTrfase-like"/>
</dbReference>
<evidence type="ECO:0000256" key="3">
    <source>
        <dbReference type="ARBA" id="ARBA00022840"/>
    </source>
</evidence>
<gene>
    <name evidence="6" type="ORF">SAMN05216217_101194</name>
</gene>
<comment type="catalytic activity">
    <reaction evidence="4">
        <text>2 cob(II)alamin + reduced [electron-transfer flavoprotein] + 2 ATP = 2 adenosylcob(III)alamin + 2 triphosphate + oxidized [electron-transfer flavoprotein] + 3 H(+)</text>
        <dbReference type="Rhea" id="RHEA:28671"/>
        <dbReference type="Rhea" id="RHEA-COMP:10685"/>
        <dbReference type="Rhea" id="RHEA-COMP:10686"/>
        <dbReference type="ChEBI" id="CHEBI:15378"/>
        <dbReference type="ChEBI" id="CHEBI:16304"/>
        <dbReference type="ChEBI" id="CHEBI:18036"/>
        <dbReference type="ChEBI" id="CHEBI:18408"/>
        <dbReference type="ChEBI" id="CHEBI:30616"/>
        <dbReference type="ChEBI" id="CHEBI:57692"/>
        <dbReference type="ChEBI" id="CHEBI:58307"/>
        <dbReference type="EC" id="2.5.1.17"/>
    </reaction>
</comment>
<dbReference type="PANTHER" id="PTHR12213:SF0">
    <property type="entry name" value="CORRINOID ADENOSYLTRANSFERASE MMAB"/>
    <property type="match status" value="1"/>
</dbReference>
<evidence type="ECO:0000313" key="6">
    <source>
        <dbReference type="EMBL" id="SFM12832.1"/>
    </source>
</evidence>
<dbReference type="OrthoDB" id="6118511at2"/>
<keyword evidence="2 4" id="KW-0547">Nucleotide-binding</keyword>
<dbReference type="EMBL" id="FOUI01000001">
    <property type="protein sequence ID" value="SFM12832.1"/>
    <property type="molecule type" value="Genomic_DNA"/>
</dbReference>
<dbReference type="RefSeq" id="WP_093471487.1">
    <property type="nucleotide sequence ID" value="NZ_FOUI01000001.1"/>
</dbReference>
<keyword evidence="3 4" id="KW-0067">ATP-binding</keyword>
<dbReference type="InterPro" id="IPR036451">
    <property type="entry name" value="CblAdoTrfase-like_sf"/>
</dbReference>
<reference evidence="7" key="1">
    <citation type="submission" date="2016-10" db="EMBL/GenBank/DDBJ databases">
        <authorList>
            <person name="Varghese N."/>
            <person name="Submissions S."/>
        </authorList>
    </citation>
    <scope>NUCLEOTIDE SEQUENCE [LARGE SCALE GENOMIC DNA]</scope>
    <source>
        <strain evidence="7">DSM 24213</strain>
    </source>
</reference>
<evidence type="ECO:0000259" key="5">
    <source>
        <dbReference type="Pfam" id="PF01923"/>
    </source>
</evidence>
<dbReference type="AlphaFoldDB" id="A0A1I4NB94"/>
<accession>A0A1I4NB94</accession>
<dbReference type="Proteomes" id="UP000243629">
    <property type="component" value="Unassembled WGS sequence"/>
</dbReference>
<keyword evidence="7" id="KW-1185">Reference proteome</keyword>
<dbReference type="Pfam" id="PF01923">
    <property type="entry name" value="Cob_adeno_trans"/>
    <property type="match status" value="1"/>
</dbReference>
<dbReference type="PANTHER" id="PTHR12213">
    <property type="entry name" value="CORRINOID ADENOSYLTRANSFERASE"/>
    <property type="match status" value="1"/>
</dbReference>
<keyword evidence="4" id="KW-0169">Cobalamin biosynthesis</keyword>
<protein>
    <recommendedName>
        <fullName evidence="4">Corrinoid adenosyltransferase</fullName>
        <ecNumber evidence="4">2.5.1.17</ecNumber>
    </recommendedName>
    <alternativeName>
        <fullName evidence="4">Cob(II)alamin adenosyltransferase</fullName>
    </alternativeName>
    <alternativeName>
        <fullName evidence="4">Cob(II)yrinic acid a,c-diamide adenosyltransferase</fullName>
    </alternativeName>
    <alternativeName>
        <fullName evidence="4">Cobinamide/cobalamin adenosyltransferase</fullName>
    </alternativeName>
</protein>
<dbReference type="SUPFAM" id="SSF89028">
    <property type="entry name" value="Cobalamin adenosyltransferase-like"/>
    <property type="match status" value="1"/>
</dbReference>
<dbReference type="GO" id="GO:0009236">
    <property type="term" value="P:cobalamin biosynthetic process"/>
    <property type="evidence" value="ECO:0007669"/>
    <property type="project" value="UniProtKB-UniRule"/>
</dbReference>
<proteinExistence type="inferred from homology"/>
<sequence>MAFRFNGNFDELCYPFIYEQSWLCDFEVVTDELCALLGAAISHMDDSLDDLRADLERIQPLAFHVNGSIRGRLAVSEADLQWLAARLQHYREQVPERLNGFVLPRGLPPVPQLHMARSGCKKAIRLMVRLEQDGMQVPMLLPRLCNLLCNLLHVLTLVVNQRRGLIEPAFVSQSYGKPVGGEQPA</sequence>
<dbReference type="GO" id="GO:0008817">
    <property type="term" value="F:corrinoid adenosyltransferase activity"/>
    <property type="evidence" value="ECO:0007669"/>
    <property type="project" value="UniProtKB-UniRule"/>
</dbReference>
<name>A0A1I4NB94_9GAMM</name>
<dbReference type="EC" id="2.5.1.17" evidence="4"/>
<comment type="pathway">
    <text evidence="4">Cofactor biosynthesis; adenosylcobalamin biosynthesis; adenosylcobalamin from cob(II)yrinate a,c-diamide: step 2/7.</text>
</comment>
<evidence type="ECO:0000313" key="7">
    <source>
        <dbReference type="Proteomes" id="UP000243629"/>
    </source>
</evidence>
<evidence type="ECO:0000256" key="4">
    <source>
        <dbReference type="RuleBase" id="RU366026"/>
    </source>
</evidence>
<organism evidence="6 7">
    <name type="scientific">Halopseudomonas yangmingensis</name>
    <dbReference type="NCBI Taxonomy" id="1720063"/>
    <lineage>
        <taxon>Bacteria</taxon>
        <taxon>Pseudomonadati</taxon>
        <taxon>Pseudomonadota</taxon>
        <taxon>Gammaproteobacteria</taxon>
        <taxon>Pseudomonadales</taxon>
        <taxon>Pseudomonadaceae</taxon>
        <taxon>Halopseudomonas</taxon>
    </lineage>
</organism>
<evidence type="ECO:0000256" key="2">
    <source>
        <dbReference type="ARBA" id="ARBA00022741"/>
    </source>
</evidence>
<comment type="similarity">
    <text evidence="4">Belongs to the Cob(I)alamin adenosyltransferase family.</text>
</comment>
<evidence type="ECO:0000256" key="1">
    <source>
        <dbReference type="ARBA" id="ARBA00022679"/>
    </source>
</evidence>
<comment type="catalytic activity">
    <reaction evidence="4">
        <text>2 cob(II)yrinate a,c diamide + reduced [electron-transfer flavoprotein] + 2 ATP = 2 adenosylcob(III)yrinate a,c-diamide + 2 triphosphate + oxidized [electron-transfer flavoprotein] + 3 H(+)</text>
        <dbReference type="Rhea" id="RHEA:11528"/>
        <dbReference type="Rhea" id="RHEA-COMP:10685"/>
        <dbReference type="Rhea" id="RHEA-COMP:10686"/>
        <dbReference type="ChEBI" id="CHEBI:15378"/>
        <dbReference type="ChEBI" id="CHEBI:18036"/>
        <dbReference type="ChEBI" id="CHEBI:30616"/>
        <dbReference type="ChEBI" id="CHEBI:57692"/>
        <dbReference type="ChEBI" id="CHEBI:58307"/>
        <dbReference type="ChEBI" id="CHEBI:58503"/>
        <dbReference type="ChEBI" id="CHEBI:58537"/>
        <dbReference type="EC" id="2.5.1.17"/>
    </reaction>
</comment>
<dbReference type="STRING" id="1720063.SAMN05216217_101194"/>